<comment type="caution">
    <text evidence="1">The sequence shown here is derived from an EMBL/GenBank/DDBJ whole genome shotgun (WGS) entry which is preliminary data.</text>
</comment>
<evidence type="ECO:0000313" key="1">
    <source>
        <dbReference type="EMBL" id="HDP16161.1"/>
    </source>
</evidence>
<name>A0A7C1CFF2_9CREN</name>
<organism evidence="1">
    <name type="scientific">Thermofilum adornatum</name>
    <dbReference type="NCBI Taxonomy" id="1365176"/>
    <lineage>
        <taxon>Archaea</taxon>
        <taxon>Thermoproteota</taxon>
        <taxon>Thermoprotei</taxon>
        <taxon>Thermofilales</taxon>
        <taxon>Thermofilaceae</taxon>
        <taxon>Thermofilum</taxon>
    </lineage>
</organism>
<protein>
    <submittedName>
        <fullName evidence="1">Uncharacterized protein</fullName>
    </submittedName>
</protein>
<accession>A0A7C1CFF2</accession>
<gene>
    <name evidence="1" type="ORF">ENN26_10390</name>
</gene>
<dbReference type="EMBL" id="DSAY01000199">
    <property type="protein sequence ID" value="HDP16161.1"/>
    <property type="molecule type" value="Genomic_DNA"/>
</dbReference>
<proteinExistence type="predicted"/>
<dbReference type="AlphaFoldDB" id="A0A7C1CFF2"/>
<sequence>MRVKCPKCGREGVLVRHTVKSKGHTYVYTAVKHVKHGRVRRCILGRAERAHPEVGYDDVLEALNSLYQHAREKARSGDREELERLLAWIERRLNPLIARIYEEASAILEQKE</sequence>
<reference evidence="1" key="1">
    <citation type="journal article" date="2020" name="mSystems">
        <title>Genome- and Community-Level Interaction Insights into Carbon Utilization and Element Cycling Functions of Hydrothermarchaeota in Hydrothermal Sediment.</title>
        <authorList>
            <person name="Zhou Z."/>
            <person name="Liu Y."/>
            <person name="Xu W."/>
            <person name="Pan J."/>
            <person name="Luo Z.H."/>
            <person name="Li M."/>
        </authorList>
    </citation>
    <scope>NUCLEOTIDE SEQUENCE [LARGE SCALE GENOMIC DNA]</scope>
    <source>
        <strain evidence="1">SpSt-116</strain>
    </source>
</reference>